<evidence type="ECO:0000313" key="2">
    <source>
        <dbReference type="EMBL" id="CAB0013987.1"/>
    </source>
</evidence>
<sequence length="269" mass="30829">MFSHPQPPQNRSETRTSTNYVRRRTGGIWNSRKARKVISTYQSWRPTRPSIKEIRARPAARVNGSIVIVLKSRIGTELQKKRFLIHIYSELLPEQVVKCRIIPSPYYEVRSNIRTLQDRGIYNVVNEGEDSPESAISRAGFQEKTATRGPEEWSCRPRKDSLHPVDFGTVLLTEANETIDNGKGLGKRGCYQPRNRVNTGIAALRDSKRRTLTKRLICASGEGSEVYSSRQKKFSIEIPRKNISKTFKSANILLDHRRRRHPPLIGTHQ</sequence>
<feature type="compositionally biased region" description="Basic and acidic residues" evidence="1">
    <location>
        <begin position="145"/>
        <end position="158"/>
    </location>
</feature>
<gene>
    <name evidence="2" type="ORF">NTEN_LOCUS18524</name>
</gene>
<proteinExistence type="predicted"/>
<organism evidence="2 3">
    <name type="scientific">Nesidiocoris tenuis</name>
    <dbReference type="NCBI Taxonomy" id="355587"/>
    <lineage>
        <taxon>Eukaryota</taxon>
        <taxon>Metazoa</taxon>
        <taxon>Ecdysozoa</taxon>
        <taxon>Arthropoda</taxon>
        <taxon>Hexapoda</taxon>
        <taxon>Insecta</taxon>
        <taxon>Pterygota</taxon>
        <taxon>Neoptera</taxon>
        <taxon>Paraneoptera</taxon>
        <taxon>Hemiptera</taxon>
        <taxon>Heteroptera</taxon>
        <taxon>Panheteroptera</taxon>
        <taxon>Cimicomorpha</taxon>
        <taxon>Miridae</taxon>
        <taxon>Dicyphina</taxon>
        <taxon>Nesidiocoris</taxon>
    </lineage>
</organism>
<keyword evidence="3" id="KW-1185">Reference proteome</keyword>
<feature type="region of interest" description="Disordered" evidence="1">
    <location>
        <begin position="131"/>
        <end position="158"/>
    </location>
</feature>
<dbReference type="AlphaFoldDB" id="A0A6H5H907"/>
<protein>
    <submittedName>
        <fullName evidence="2">Uncharacterized protein</fullName>
    </submittedName>
</protein>
<accession>A0A6H5H907</accession>
<dbReference type="EMBL" id="CADCXU010027059">
    <property type="protein sequence ID" value="CAB0013987.1"/>
    <property type="molecule type" value="Genomic_DNA"/>
</dbReference>
<name>A0A6H5H907_9HEMI</name>
<dbReference type="Proteomes" id="UP000479000">
    <property type="component" value="Unassembled WGS sequence"/>
</dbReference>
<evidence type="ECO:0000256" key="1">
    <source>
        <dbReference type="SAM" id="MobiDB-lite"/>
    </source>
</evidence>
<evidence type="ECO:0000313" key="3">
    <source>
        <dbReference type="Proteomes" id="UP000479000"/>
    </source>
</evidence>
<reference evidence="2 3" key="1">
    <citation type="submission" date="2020-02" db="EMBL/GenBank/DDBJ databases">
        <authorList>
            <person name="Ferguson B K."/>
        </authorList>
    </citation>
    <scope>NUCLEOTIDE SEQUENCE [LARGE SCALE GENOMIC DNA]</scope>
</reference>